<name>A0ABV8GU06_9ACTN</name>
<evidence type="ECO:0000259" key="4">
    <source>
        <dbReference type="Pfam" id="PF01420"/>
    </source>
</evidence>
<dbReference type="InterPro" id="IPR000055">
    <property type="entry name" value="Restrct_endonuc_typeI_TRD"/>
</dbReference>
<accession>A0ABV8GU06</accession>
<gene>
    <name evidence="5" type="ORF">ACFOY2_54005</name>
</gene>
<keyword evidence="2" id="KW-0680">Restriction system</keyword>
<keyword evidence="5" id="KW-0378">Hydrolase</keyword>
<proteinExistence type="inferred from homology"/>
<dbReference type="EMBL" id="JBHSBI010000061">
    <property type="protein sequence ID" value="MFC4016210.1"/>
    <property type="molecule type" value="Genomic_DNA"/>
</dbReference>
<dbReference type="Pfam" id="PF01420">
    <property type="entry name" value="Methylase_S"/>
    <property type="match status" value="2"/>
</dbReference>
<keyword evidence="5" id="KW-0255">Endonuclease</keyword>
<organism evidence="5 6">
    <name type="scientific">Nonomuraea purpurea</name>
    <dbReference type="NCBI Taxonomy" id="1849276"/>
    <lineage>
        <taxon>Bacteria</taxon>
        <taxon>Bacillati</taxon>
        <taxon>Actinomycetota</taxon>
        <taxon>Actinomycetes</taxon>
        <taxon>Streptosporangiales</taxon>
        <taxon>Streptosporangiaceae</taxon>
        <taxon>Nonomuraea</taxon>
    </lineage>
</organism>
<dbReference type="PANTHER" id="PTHR30408">
    <property type="entry name" value="TYPE-1 RESTRICTION ENZYME ECOKI SPECIFICITY PROTEIN"/>
    <property type="match status" value="1"/>
</dbReference>
<dbReference type="Gene3D" id="3.90.220.20">
    <property type="entry name" value="DNA methylase specificity domains"/>
    <property type="match status" value="2"/>
</dbReference>
<evidence type="ECO:0000313" key="6">
    <source>
        <dbReference type="Proteomes" id="UP001595851"/>
    </source>
</evidence>
<dbReference type="EC" id="3.1.21.-" evidence="5"/>
<protein>
    <submittedName>
        <fullName evidence="5">Restriction endonuclease subunit S</fullName>
        <ecNumber evidence="5">3.1.21.-</ecNumber>
    </submittedName>
</protein>
<comment type="similarity">
    <text evidence="1">Belongs to the type-I restriction system S methylase family.</text>
</comment>
<sequence>MNNLTLGESLELLIDNRGKNPPFTDTGIPVISAKHVKGGKLHLREARFVSPETYRSWMPVALMENDVILTSEAPLGRVALVKDSLPLVLAQRLYGLRGRRGVLDSKFLFYALQTGGLQAQLLARSSGTTVVGIRQPELLKLQIPAPDYPEQRKISALLGALDDKIAANDQIIAGALDLADALHAQAVGDSSPGEDTFASIAAVFGGGTPRTAEPSYWDGDILWTTPSDVTALPSPYLFGTKRMITSAGLESCASRLYPAGSIFMTSRATIGAFAVPQRPAAVNQGFIVVIPKDPALRWWLFHEMRSRVDEMLSLANGSTFLELSRKNFKAMTVRLASPEAIAEFDAKAEALHRRAAHAAQETQTLTELRDTLLPKLMSGAIKVRDAEKAVDVSYDGV</sequence>
<keyword evidence="3" id="KW-0238">DNA-binding</keyword>
<feature type="domain" description="Type I restriction modification DNA specificity" evidence="4">
    <location>
        <begin position="200"/>
        <end position="335"/>
    </location>
</feature>
<dbReference type="InterPro" id="IPR044946">
    <property type="entry name" value="Restrct_endonuc_typeI_TRD_sf"/>
</dbReference>
<evidence type="ECO:0000256" key="2">
    <source>
        <dbReference type="ARBA" id="ARBA00022747"/>
    </source>
</evidence>
<dbReference type="InterPro" id="IPR052021">
    <property type="entry name" value="Type-I_RS_S_subunit"/>
</dbReference>
<dbReference type="GO" id="GO:0004519">
    <property type="term" value="F:endonuclease activity"/>
    <property type="evidence" value="ECO:0007669"/>
    <property type="project" value="UniProtKB-KW"/>
</dbReference>
<feature type="domain" description="Type I restriction modification DNA specificity" evidence="4">
    <location>
        <begin position="62"/>
        <end position="173"/>
    </location>
</feature>
<dbReference type="PANTHER" id="PTHR30408:SF12">
    <property type="entry name" value="TYPE I RESTRICTION ENZYME MJAVIII SPECIFICITY SUBUNIT"/>
    <property type="match status" value="1"/>
</dbReference>
<comment type="caution">
    <text evidence="5">The sequence shown here is derived from an EMBL/GenBank/DDBJ whole genome shotgun (WGS) entry which is preliminary data.</text>
</comment>
<reference evidence="6" key="1">
    <citation type="journal article" date="2019" name="Int. J. Syst. Evol. Microbiol.">
        <title>The Global Catalogue of Microorganisms (GCM) 10K type strain sequencing project: providing services to taxonomists for standard genome sequencing and annotation.</title>
        <authorList>
            <consortium name="The Broad Institute Genomics Platform"/>
            <consortium name="The Broad Institute Genome Sequencing Center for Infectious Disease"/>
            <person name="Wu L."/>
            <person name="Ma J."/>
        </authorList>
    </citation>
    <scope>NUCLEOTIDE SEQUENCE [LARGE SCALE GENOMIC DNA]</scope>
    <source>
        <strain evidence="6">TBRC 1276</strain>
    </source>
</reference>
<dbReference type="RefSeq" id="WP_379536001.1">
    <property type="nucleotide sequence ID" value="NZ_JBHSBI010000061.1"/>
</dbReference>
<evidence type="ECO:0000313" key="5">
    <source>
        <dbReference type="EMBL" id="MFC4016210.1"/>
    </source>
</evidence>
<evidence type="ECO:0000256" key="3">
    <source>
        <dbReference type="ARBA" id="ARBA00023125"/>
    </source>
</evidence>
<keyword evidence="6" id="KW-1185">Reference proteome</keyword>
<evidence type="ECO:0000256" key="1">
    <source>
        <dbReference type="ARBA" id="ARBA00010923"/>
    </source>
</evidence>
<dbReference type="CDD" id="cd17273">
    <property type="entry name" value="RMtype1_S_EcoJA69PI-TRD1-CR1_like"/>
    <property type="match status" value="1"/>
</dbReference>
<dbReference type="SUPFAM" id="SSF116734">
    <property type="entry name" value="DNA methylase specificity domain"/>
    <property type="match status" value="2"/>
</dbReference>
<dbReference type="Proteomes" id="UP001595851">
    <property type="component" value="Unassembled WGS sequence"/>
</dbReference>
<dbReference type="GO" id="GO:0016787">
    <property type="term" value="F:hydrolase activity"/>
    <property type="evidence" value="ECO:0007669"/>
    <property type="project" value="UniProtKB-KW"/>
</dbReference>
<keyword evidence="5" id="KW-0540">Nuclease</keyword>